<dbReference type="PROSITE" id="PS51257">
    <property type="entry name" value="PROKAR_LIPOPROTEIN"/>
    <property type="match status" value="1"/>
</dbReference>
<evidence type="ECO:0000259" key="1">
    <source>
        <dbReference type="Pfam" id="PF04069"/>
    </source>
</evidence>
<dbReference type="SUPFAM" id="SSF53850">
    <property type="entry name" value="Periplasmic binding protein-like II"/>
    <property type="match status" value="1"/>
</dbReference>
<dbReference type="GO" id="GO:0022857">
    <property type="term" value="F:transmembrane transporter activity"/>
    <property type="evidence" value="ECO:0007669"/>
    <property type="project" value="InterPro"/>
</dbReference>
<feature type="domain" description="ABC-type glycine betaine transport system substrate-binding" evidence="1">
    <location>
        <begin position="36"/>
        <end position="299"/>
    </location>
</feature>
<dbReference type="EMBL" id="WBXO01000005">
    <property type="protein sequence ID" value="KAB2952689.1"/>
    <property type="molecule type" value="Genomic_DNA"/>
</dbReference>
<dbReference type="Pfam" id="PF04069">
    <property type="entry name" value="OpuAC"/>
    <property type="match status" value="1"/>
</dbReference>
<dbReference type="InterPro" id="IPR007210">
    <property type="entry name" value="ABC_Gly_betaine_transp_sub-bd"/>
</dbReference>
<dbReference type="RefSeq" id="WP_151619966.1">
    <property type="nucleotide sequence ID" value="NZ_WBXO01000005.1"/>
</dbReference>
<proteinExistence type="predicted"/>
<keyword evidence="3" id="KW-1185">Reference proteome</keyword>
<dbReference type="AlphaFoldDB" id="A0A6I0F5Y1"/>
<organism evidence="2 3">
    <name type="scientific">Heliorestis acidaminivorans</name>
    <dbReference type="NCBI Taxonomy" id="553427"/>
    <lineage>
        <taxon>Bacteria</taxon>
        <taxon>Bacillati</taxon>
        <taxon>Bacillota</taxon>
        <taxon>Clostridia</taxon>
        <taxon>Eubacteriales</taxon>
        <taxon>Heliobacteriaceae</taxon>
        <taxon>Heliorestis</taxon>
    </lineage>
</organism>
<protein>
    <submittedName>
        <fullName evidence="2">Glycine/betaine ABC transporter substrate-binding protein</fullName>
    </submittedName>
</protein>
<dbReference type="GO" id="GO:0043190">
    <property type="term" value="C:ATP-binding cassette (ABC) transporter complex"/>
    <property type="evidence" value="ECO:0007669"/>
    <property type="project" value="InterPro"/>
</dbReference>
<dbReference type="Gene3D" id="3.40.190.10">
    <property type="entry name" value="Periplasmic binding protein-like II"/>
    <property type="match status" value="1"/>
</dbReference>
<accession>A0A6I0F5Y1</accession>
<evidence type="ECO:0000313" key="2">
    <source>
        <dbReference type="EMBL" id="KAB2952689.1"/>
    </source>
</evidence>
<dbReference type="OrthoDB" id="9801163at2"/>
<evidence type="ECO:0000313" key="3">
    <source>
        <dbReference type="Proteomes" id="UP000468766"/>
    </source>
</evidence>
<dbReference type="Proteomes" id="UP000468766">
    <property type="component" value="Unassembled WGS sequence"/>
</dbReference>
<name>A0A6I0F5Y1_9FIRM</name>
<dbReference type="Gene3D" id="3.40.190.120">
    <property type="entry name" value="Osmoprotection protein (prox), domain 2"/>
    <property type="match status" value="1"/>
</dbReference>
<reference evidence="2 3" key="1">
    <citation type="submission" date="2019-10" db="EMBL/GenBank/DDBJ databases">
        <title>Whole-genome sequence of the extremophile Heliorestis acidaminivorans DSM 24790.</title>
        <authorList>
            <person name="Kyndt J.A."/>
            <person name="Meyer T.E."/>
        </authorList>
    </citation>
    <scope>NUCLEOTIDE SEQUENCE [LARGE SCALE GENOMIC DNA]</scope>
    <source>
        <strain evidence="2 3">DSM 24790</strain>
    </source>
</reference>
<gene>
    <name evidence="2" type="ORF">F9B85_08530</name>
</gene>
<dbReference type="CDD" id="cd13528">
    <property type="entry name" value="PBP2_osmoprotectants"/>
    <property type="match status" value="1"/>
</dbReference>
<sequence>MKVKKIIAITLLLFFTGTMLTGCLPGTGGGQLPENRIIIAGKNFTEQDVLVHIMATLVEENSDIVVERRGYLGGTNVVHEAIVNGSVDIYAEYTGTGWTVILGEEPIDDPDEIYNLVQEGYDVQFNLRWLAPFGFNNTYGLTMRPEQAQELGIASISDLQEHAPNLNFGCSHEFLERPDGYARMNEYYGLNFQSVTGMDPGLTYAALRDGAVDVIDGFTTDGRIPAFNLQVLEDDRNFFPPYYAAPVVREDTLERLPQLEEILNRLSGRLTEAEMARLNAMVDLERMRAETVARMWLEEEGLLP</sequence>
<comment type="caution">
    <text evidence="2">The sequence shown here is derived from an EMBL/GenBank/DDBJ whole genome shotgun (WGS) entry which is preliminary data.</text>
</comment>